<keyword evidence="1" id="KW-0812">Transmembrane</keyword>
<feature type="transmembrane region" description="Helical" evidence="1">
    <location>
        <begin position="49"/>
        <end position="68"/>
    </location>
</feature>
<dbReference type="Proteomes" id="UP000694728">
    <property type="component" value="Unplaced"/>
</dbReference>
<dbReference type="Ensembl" id="ENSSSCT00055029895.1">
    <property type="protein sequence ID" value="ENSSSCP00055023806.1"/>
    <property type="gene ID" value="ENSSSCG00055015186.1"/>
</dbReference>
<evidence type="ECO:0000313" key="3">
    <source>
        <dbReference type="Proteomes" id="UP000694726"/>
    </source>
</evidence>
<evidence type="ECO:0000256" key="1">
    <source>
        <dbReference type="SAM" id="Phobius"/>
    </source>
</evidence>
<dbReference type="Ensembl" id="ENSSSCT00035065043.1">
    <property type="protein sequence ID" value="ENSSSCP00035026324.1"/>
    <property type="gene ID" value="ENSSSCG00035048835.1"/>
</dbReference>
<dbReference type="AlphaFoldDB" id="A0A8D0U2P1"/>
<sequence>MCLLAICMSSLEKYLFRSSSQFFIGLFGFIAVDLYEIFVYFGIKALSVASFASIFSRSVGFLFILFMVSFAMQKLIILMKSHLFIFAFISFALGDCSKKILL</sequence>
<accession>A0A8D0U2P1</accession>
<dbReference type="Proteomes" id="UP000694726">
    <property type="component" value="Unplaced"/>
</dbReference>
<dbReference type="Proteomes" id="UP000694725">
    <property type="component" value="Unplaced"/>
</dbReference>
<dbReference type="Proteomes" id="UP000694570">
    <property type="component" value="Unplaced"/>
</dbReference>
<dbReference type="Proteomes" id="UP000694571">
    <property type="component" value="Unplaced"/>
</dbReference>
<protein>
    <submittedName>
        <fullName evidence="2">Uncharacterized protein</fullName>
    </submittedName>
</protein>
<keyword evidence="1" id="KW-0472">Membrane</keyword>
<dbReference type="Ensembl" id="ENSSSCT00050079746.1">
    <property type="protein sequence ID" value="ENSSSCP00050034276.1"/>
    <property type="gene ID" value="ENSSSCG00050058509.1"/>
</dbReference>
<proteinExistence type="predicted"/>
<keyword evidence="1" id="KW-1133">Transmembrane helix</keyword>
<feature type="transmembrane region" description="Helical" evidence="1">
    <location>
        <begin position="21"/>
        <end position="43"/>
    </location>
</feature>
<organism evidence="2 3">
    <name type="scientific">Sus scrofa</name>
    <name type="common">Pig</name>
    <dbReference type="NCBI Taxonomy" id="9823"/>
    <lineage>
        <taxon>Eukaryota</taxon>
        <taxon>Metazoa</taxon>
        <taxon>Chordata</taxon>
        <taxon>Craniata</taxon>
        <taxon>Vertebrata</taxon>
        <taxon>Euteleostomi</taxon>
        <taxon>Mammalia</taxon>
        <taxon>Eutheria</taxon>
        <taxon>Laurasiatheria</taxon>
        <taxon>Artiodactyla</taxon>
        <taxon>Suina</taxon>
        <taxon>Suidae</taxon>
        <taxon>Sus</taxon>
    </lineage>
</organism>
<dbReference type="Proteomes" id="UP000694720">
    <property type="component" value="Unplaced"/>
</dbReference>
<dbReference type="Ensembl" id="ENSSSCT00065108368.1">
    <property type="protein sequence ID" value="ENSSSCP00065048418.1"/>
    <property type="gene ID" value="ENSSSCG00065078258.1"/>
</dbReference>
<dbReference type="Ensembl" id="ENSSSCT00045001353.1">
    <property type="protein sequence ID" value="ENSSSCP00045000781.1"/>
    <property type="gene ID" value="ENSSSCG00045000924.1"/>
</dbReference>
<dbReference type="Proteomes" id="UP000694727">
    <property type="component" value="Unplaced"/>
</dbReference>
<dbReference type="Ensembl" id="ENSSSCT00025023374.1">
    <property type="protein sequence ID" value="ENSSSCP00025009771.1"/>
    <property type="gene ID" value="ENSSSCG00025017321.1"/>
</dbReference>
<evidence type="ECO:0000313" key="2">
    <source>
        <dbReference type="Ensembl" id="ENSSSCP00015020143.1"/>
    </source>
</evidence>
<reference evidence="2" key="1">
    <citation type="submission" date="2025-05" db="UniProtKB">
        <authorList>
            <consortium name="Ensembl"/>
        </authorList>
    </citation>
    <scope>IDENTIFICATION</scope>
</reference>
<dbReference type="Ensembl" id="ENSSSCT00015050488.1">
    <property type="protein sequence ID" value="ENSSSCP00015020143.1"/>
    <property type="gene ID" value="ENSSSCG00015037983.1"/>
</dbReference>
<feature type="transmembrane region" description="Helical" evidence="1">
    <location>
        <begin position="75"/>
        <end position="93"/>
    </location>
</feature>
<dbReference type="Proteomes" id="UP000694724">
    <property type="component" value="Unplaced"/>
</dbReference>
<dbReference type="Ensembl" id="ENSSSCT00030013062.1">
    <property type="protein sequence ID" value="ENSSSCP00030005883.1"/>
    <property type="gene ID" value="ENSSSCG00030009546.1"/>
</dbReference>
<name>A0A8D0U2P1_PIG</name>